<evidence type="ECO:0000256" key="2">
    <source>
        <dbReference type="ARBA" id="ARBA00022723"/>
    </source>
</evidence>
<dbReference type="GO" id="GO:0044281">
    <property type="term" value="P:small molecule metabolic process"/>
    <property type="evidence" value="ECO:0007669"/>
    <property type="project" value="UniProtKB-ARBA"/>
</dbReference>
<evidence type="ECO:0000256" key="1">
    <source>
        <dbReference type="ARBA" id="ARBA00010211"/>
    </source>
</evidence>
<dbReference type="SUPFAM" id="SSF56529">
    <property type="entry name" value="FAH"/>
    <property type="match status" value="1"/>
</dbReference>
<protein>
    <submittedName>
        <fullName evidence="4">2-keto-4-pentenoate hydratase/2-oxohepta-3-ene-1,7-dioic acid hydratase (Catechol pathway)</fullName>
    </submittedName>
</protein>
<dbReference type="PANTHER" id="PTHR42796">
    <property type="entry name" value="FUMARYLACETOACETATE HYDROLASE DOMAIN-CONTAINING PROTEIN 2A-RELATED"/>
    <property type="match status" value="1"/>
</dbReference>
<dbReference type="OrthoDB" id="5197601at2"/>
<dbReference type="PANTHER" id="PTHR42796:SF4">
    <property type="entry name" value="FUMARYLACETOACETATE HYDROLASE DOMAIN-CONTAINING PROTEIN 2A"/>
    <property type="match status" value="1"/>
</dbReference>
<evidence type="ECO:0000313" key="5">
    <source>
        <dbReference type="Proteomes" id="UP000184096"/>
    </source>
</evidence>
<organism evidence="4 5">
    <name type="scientific">Bradyrhizobium erythrophlei</name>
    <dbReference type="NCBI Taxonomy" id="1437360"/>
    <lineage>
        <taxon>Bacteria</taxon>
        <taxon>Pseudomonadati</taxon>
        <taxon>Pseudomonadota</taxon>
        <taxon>Alphaproteobacteria</taxon>
        <taxon>Hyphomicrobiales</taxon>
        <taxon>Nitrobacteraceae</taxon>
        <taxon>Bradyrhizobium</taxon>
    </lineage>
</organism>
<dbReference type="GO" id="GO:0046872">
    <property type="term" value="F:metal ion binding"/>
    <property type="evidence" value="ECO:0007669"/>
    <property type="project" value="UniProtKB-KW"/>
</dbReference>
<reference evidence="5" key="1">
    <citation type="submission" date="2016-11" db="EMBL/GenBank/DDBJ databases">
        <authorList>
            <person name="Varghese N."/>
            <person name="Submissions S."/>
        </authorList>
    </citation>
    <scope>NUCLEOTIDE SEQUENCE [LARGE SCALE GENOMIC DNA]</scope>
    <source>
        <strain evidence="5">GAS401</strain>
    </source>
</reference>
<dbReference type="Pfam" id="PF01557">
    <property type="entry name" value="FAA_hydrolase"/>
    <property type="match status" value="1"/>
</dbReference>
<dbReference type="InterPro" id="IPR011234">
    <property type="entry name" value="Fumarylacetoacetase-like_C"/>
</dbReference>
<keyword evidence="2" id="KW-0479">Metal-binding</keyword>
<dbReference type="Proteomes" id="UP000184096">
    <property type="component" value="Chromosome I"/>
</dbReference>
<sequence>MKFLTIRNGAAWVPAVIDGDQAVVLPERYQDLVAFIEGGEAARSELAAHMRAAGSARVPLDEAVVGSPIIRFRRDVLCCGWNYWDHFYESEGKREGQDVPRPHGPTFFTKSPETVIGPFDDIAFDERVSKKWDYEAEIAIVFGKAGRSIPADCAWDHVFGLTLANDVSQRDLQRRHGGQWLKGKSIDRTMPLGPVIVTPDELDVPNLRIELTLNGQTMQSALVGQMAFPIEELIAELTFGMTVHPGDVLLTGTPSGIGNAREPQVFLKESDEVVVRASGIGELRNRLVKADLAGRSSVAL</sequence>
<evidence type="ECO:0000313" key="4">
    <source>
        <dbReference type="EMBL" id="SHN65342.1"/>
    </source>
</evidence>
<gene>
    <name evidence="4" type="ORF">SAMN05444170_0698</name>
</gene>
<dbReference type="InterPro" id="IPR051121">
    <property type="entry name" value="FAH"/>
</dbReference>
<dbReference type="Gene3D" id="3.90.850.10">
    <property type="entry name" value="Fumarylacetoacetase-like, C-terminal domain"/>
    <property type="match status" value="1"/>
</dbReference>
<accession>A0A1M7T3V4</accession>
<dbReference type="AlphaFoldDB" id="A0A1M7T3V4"/>
<name>A0A1M7T3V4_9BRAD</name>
<dbReference type="GO" id="GO:0003824">
    <property type="term" value="F:catalytic activity"/>
    <property type="evidence" value="ECO:0007669"/>
    <property type="project" value="InterPro"/>
</dbReference>
<feature type="domain" description="Fumarylacetoacetase-like C-terminal" evidence="3">
    <location>
        <begin position="76"/>
        <end position="288"/>
    </location>
</feature>
<evidence type="ECO:0000259" key="3">
    <source>
        <dbReference type="Pfam" id="PF01557"/>
    </source>
</evidence>
<proteinExistence type="inferred from homology"/>
<keyword evidence="5" id="KW-1185">Reference proteome</keyword>
<dbReference type="InterPro" id="IPR036663">
    <property type="entry name" value="Fumarylacetoacetase_C_sf"/>
</dbReference>
<dbReference type="EMBL" id="LT670849">
    <property type="protein sequence ID" value="SHN65342.1"/>
    <property type="molecule type" value="Genomic_DNA"/>
</dbReference>
<comment type="similarity">
    <text evidence="1">Belongs to the FAH family.</text>
</comment>